<sequence>MTPEEFIAALHAPRLPEGAAGLDAGALVAAFGLGLLIAFGFFALVRPAFRARRGAPRPGELLAGLAALPEAARPLAAARLFSGLGAPVPETVARGLYRPGAKLDTGEVEAALARAWAGADGAARRAAHV</sequence>
<name>A0A2W5NDC4_RHOSU</name>
<evidence type="ECO:0000256" key="1">
    <source>
        <dbReference type="SAM" id="Phobius"/>
    </source>
</evidence>
<keyword evidence="1" id="KW-1133">Transmembrane helix</keyword>
<evidence type="ECO:0000313" key="2">
    <source>
        <dbReference type="EMBL" id="PZQ51541.1"/>
    </source>
</evidence>
<dbReference type="EMBL" id="QFPW01000002">
    <property type="protein sequence ID" value="PZQ51541.1"/>
    <property type="molecule type" value="Genomic_DNA"/>
</dbReference>
<gene>
    <name evidence="2" type="ORF">DI556_05140</name>
</gene>
<dbReference type="AlphaFoldDB" id="A0A2W5NDC4"/>
<dbReference type="Proteomes" id="UP000249185">
    <property type="component" value="Unassembled WGS sequence"/>
</dbReference>
<protein>
    <submittedName>
        <fullName evidence="2">Uncharacterized protein</fullName>
    </submittedName>
</protein>
<evidence type="ECO:0000313" key="3">
    <source>
        <dbReference type="Proteomes" id="UP000249185"/>
    </source>
</evidence>
<proteinExistence type="predicted"/>
<keyword evidence="1" id="KW-0812">Transmembrane</keyword>
<accession>A0A2W5NDC4</accession>
<reference evidence="2 3" key="1">
    <citation type="submission" date="2017-08" db="EMBL/GenBank/DDBJ databases">
        <title>Infants hospitalized years apart are colonized by the same room-sourced microbial strains.</title>
        <authorList>
            <person name="Brooks B."/>
            <person name="Olm M.R."/>
            <person name="Firek B.A."/>
            <person name="Baker R."/>
            <person name="Thomas B.C."/>
            <person name="Morowitz M.J."/>
            <person name="Banfield J.F."/>
        </authorList>
    </citation>
    <scope>NUCLEOTIDE SEQUENCE [LARGE SCALE GENOMIC DNA]</scope>
    <source>
        <strain evidence="2">S2_005_002_R2_34</strain>
    </source>
</reference>
<keyword evidence="1" id="KW-0472">Membrane</keyword>
<organism evidence="2 3">
    <name type="scientific">Rhodovulum sulfidophilum</name>
    <name type="common">Rhodobacter sulfidophilus</name>
    <dbReference type="NCBI Taxonomy" id="35806"/>
    <lineage>
        <taxon>Bacteria</taxon>
        <taxon>Pseudomonadati</taxon>
        <taxon>Pseudomonadota</taxon>
        <taxon>Alphaproteobacteria</taxon>
        <taxon>Rhodobacterales</taxon>
        <taxon>Paracoccaceae</taxon>
        <taxon>Rhodovulum</taxon>
    </lineage>
</organism>
<comment type="caution">
    <text evidence="2">The sequence shown here is derived from an EMBL/GenBank/DDBJ whole genome shotgun (WGS) entry which is preliminary data.</text>
</comment>
<feature type="transmembrane region" description="Helical" evidence="1">
    <location>
        <begin position="24"/>
        <end position="45"/>
    </location>
</feature>